<dbReference type="InterPro" id="IPR011008">
    <property type="entry name" value="Dimeric_a/b-barrel"/>
</dbReference>
<dbReference type="Proteomes" id="UP000198677">
    <property type="component" value="Unassembled WGS sequence"/>
</dbReference>
<accession>A0A1H7Q4Q4</accession>
<dbReference type="InterPro" id="IPR036388">
    <property type="entry name" value="WH-like_DNA-bd_sf"/>
</dbReference>
<evidence type="ECO:0000313" key="6">
    <source>
        <dbReference type="Proteomes" id="UP000198677"/>
    </source>
</evidence>
<feature type="domain" description="HTH asnC-type" evidence="4">
    <location>
        <begin position="17"/>
        <end position="78"/>
    </location>
</feature>
<evidence type="ECO:0000313" key="5">
    <source>
        <dbReference type="EMBL" id="SEL43070.1"/>
    </source>
</evidence>
<organism evidence="5 6">
    <name type="scientific">Rhodococcus maanshanensis</name>
    <dbReference type="NCBI Taxonomy" id="183556"/>
    <lineage>
        <taxon>Bacteria</taxon>
        <taxon>Bacillati</taxon>
        <taxon>Actinomycetota</taxon>
        <taxon>Actinomycetes</taxon>
        <taxon>Mycobacteriales</taxon>
        <taxon>Nocardiaceae</taxon>
        <taxon>Rhodococcus</taxon>
    </lineage>
</organism>
<dbReference type="SMART" id="SM00344">
    <property type="entry name" value="HTH_ASNC"/>
    <property type="match status" value="1"/>
</dbReference>
<evidence type="ECO:0000256" key="3">
    <source>
        <dbReference type="ARBA" id="ARBA00023163"/>
    </source>
</evidence>
<keyword evidence="3" id="KW-0804">Transcription</keyword>
<dbReference type="SUPFAM" id="SSF54909">
    <property type="entry name" value="Dimeric alpha+beta barrel"/>
    <property type="match status" value="1"/>
</dbReference>
<evidence type="ECO:0000256" key="2">
    <source>
        <dbReference type="ARBA" id="ARBA00023125"/>
    </source>
</evidence>
<dbReference type="AlphaFoldDB" id="A0A1H7Q4Q4"/>
<dbReference type="Pfam" id="PF13404">
    <property type="entry name" value="HTH_AsnC-type"/>
    <property type="match status" value="1"/>
</dbReference>
<protein>
    <submittedName>
        <fullName evidence="5">Lrp/AsnC family transcriptional regulator, leucine-responsive regulatory protein</fullName>
    </submittedName>
</protein>
<dbReference type="PRINTS" id="PR00033">
    <property type="entry name" value="HTHASNC"/>
</dbReference>
<dbReference type="InterPro" id="IPR019887">
    <property type="entry name" value="Tscrpt_reg_AsnC/Lrp_C"/>
</dbReference>
<proteinExistence type="predicted"/>
<dbReference type="SUPFAM" id="SSF46785">
    <property type="entry name" value="Winged helix' DNA-binding domain"/>
    <property type="match status" value="1"/>
</dbReference>
<dbReference type="OrthoDB" id="5243753at2"/>
<dbReference type="PROSITE" id="PS50956">
    <property type="entry name" value="HTH_ASNC_2"/>
    <property type="match status" value="1"/>
</dbReference>
<reference evidence="6" key="1">
    <citation type="submission" date="2016-10" db="EMBL/GenBank/DDBJ databases">
        <authorList>
            <person name="Varghese N."/>
            <person name="Submissions S."/>
        </authorList>
    </citation>
    <scope>NUCLEOTIDE SEQUENCE [LARGE SCALE GENOMIC DNA]</scope>
    <source>
        <strain evidence="6">DSM 44675</strain>
    </source>
</reference>
<sequence length="154" mass="16503">MGLVGRFRTVTTSSARLDDIDRLLVNELVANARTKLSDLATKVLLSTSAVHARVHRLESLGVIEGYHAAVDHGALGCHISAFVAISPADPADHAGLAERLVKYREIESLYSLSGTADYLALVRATTTTALGDFLLEVRASLRVNTQVGVITKVH</sequence>
<keyword evidence="6" id="KW-1185">Reference proteome</keyword>
<dbReference type="GO" id="GO:0043200">
    <property type="term" value="P:response to amino acid"/>
    <property type="evidence" value="ECO:0007669"/>
    <property type="project" value="TreeGrafter"/>
</dbReference>
<dbReference type="PANTHER" id="PTHR30154:SF53">
    <property type="entry name" value="HTH-TYPE TRANSCRIPTIONAL REGULATOR LRPC"/>
    <property type="match status" value="1"/>
</dbReference>
<dbReference type="Gene3D" id="3.30.70.920">
    <property type="match status" value="1"/>
</dbReference>
<evidence type="ECO:0000259" key="4">
    <source>
        <dbReference type="PROSITE" id="PS50956"/>
    </source>
</evidence>
<keyword evidence="2" id="KW-0238">DNA-binding</keyword>
<dbReference type="GO" id="GO:0005829">
    <property type="term" value="C:cytosol"/>
    <property type="evidence" value="ECO:0007669"/>
    <property type="project" value="TreeGrafter"/>
</dbReference>
<dbReference type="GO" id="GO:0043565">
    <property type="term" value="F:sequence-specific DNA binding"/>
    <property type="evidence" value="ECO:0007669"/>
    <property type="project" value="InterPro"/>
</dbReference>
<dbReference type="Gene3D" id="1.10.10.10">
    <property type="entry name" value="Winged helix-like DNA-binding domain superfamily/Winged helix DNA-binding domain"/>
    <property type="match status" value="1"/>
</dbReference>
<evidence type="ECO:0000256" key="1">
    <source>
        <dbReference type="ARBA" id="ARBA00023015"/>
    </source>
</evidence>
<dbReference type="EMBL" id="FOAW01000009">
    <property type="protein sequence ID" value="SEL43070.1"/>
    <property type="molecule type" value="Genomic_DNA"/>
</dbReference>
<keyword evidence="1" id="KW-0805">Transcription regulation</keyword>
<dbReference type="InterPro" id="IPR000485">
    <property type="entry name" value="AsnC-type_HTH_dom"/>
</dbReference>
<dbReference type="InterPro" id="IPR019888">
    <property type="entry name" value="Tscrpt_reg_AsnC-like"/>
</dbReference>
<dbReference type="Pfam" id="PF01037">
    <property type="entry name" value="AsnC_trans_reg"/>
    <property type="match status" value="1"/>
</dbReference>
<dbReference type="PANTHER" id="PTHR30154">
    <property type="entry name" value="LEUCINE-RESPONSIVE REGULATORY PROTEIN"/>
    <property type="match status" value="1"/>
</dbReference>
<name>A0A1H7Q4Q4_9NOCA</name>
<gene>
    <name evidence="5" type="ORF">SAMN05444583_10941</name>
</gene>
<dbReference type="InterPro" id="IPR036390">
    <property type="entry name" value="WH_DNA-bd_sf"/>
</dbReference>